<gene>
    <name evidence="9" type="ORF">DDY73_04270</name>
</gene>
<dbReference type="Pfam" id="PF02321">
    <property type="entry name" value="OEP"/>
    <property type="match status" value="2"/>
</dbReference>
<comment type="caution">
    <text evidence="9">The sequence shown here is derived from an EMBL/GenBank/DDBJ whole genome shotgun (WGS) entry which is preliminary data.</text>
</comment>
<name>A0A316R2R6_9BACT</name>
<evidence type="ECO:0000256" key="3">
    <source>
        <dbReference type="ARBA" id="ARBA00022448"/>
    </source>
</evidence>
<evidence type="ECO:0000313" key="10">
    <source>
        <dbReference type="Proteomes" id="UP000262954"/>
    </source>
</evidence>
<protein>
    <submittedName>
        <fullName evidence="9">TolC family protein</fullName>
    </submittedName>
</protein>
<keyword evidence="8" id="KW-0175">Coiled coil</keyword>
<organism evidence="9 10">
    <name type="scientific">Coprobacter fastidiosus</name>
    <dbReference type="NCBI Taxonomy" id="1099853"/>
    <lineage>
        <taxon>Bacteria</taxon>
        <taxon>Pseudomonadati</taxon>
        <taxon>Bacteroidota</taxon>
        <taxon>Bacteroidia</taxon>
        <taxon>Bacteroidales</taxon>
        <taxon>Barnesiellaceae</taxon>
        <taxon>Coprobacter</taxon>
    </lineage>
</organism>
<dbReference type="PANTHER" id="PTHR30026:SF20">
    <property type="entry name" value="OUTER MEMBRANE PROTEIN TOLC"/>
    <property type="match status" value="1"/>
</dbReference>
<keyword evidence="5" id="KW-0812">Transmembrane</keyword>
<dbReference type="AlphaFoldDB" id="A0A316R2R6"/>
<keyword evidence="3" id="KW-0813">Transport</keyword>
<evidence type="ECO:0000256" key="5">
    <source>
        <dbReference type="ARBA" id="ARBA00022692"/>
    </source>
</evidence>
<evidence type="ECO:0000313" key="9">
    <source>
        <dbReference type="EMBL" id="HBJ08197.1"/>
    </source>
</evidence>
<dbReference type="InterPro" id="IPR051906">
    <property type="entry name" value="TolC-like"/>
</dbReference>
<comment type="similarity">
    <text evidence="2">Belongs to the outer membrane factor (OMF) (TC 1.B.17) family.</text>
</comment>
<proteinExistence type="inferred from homology"/>
<feature type="coiled-coil region" evidence="8">
    <location>
        <begin position="337"/>
        <end position="371"/>
    </location>
</feature>
<dbReference type="GO" id="GO:0015562">
    <property type="term" value="F:efflux transmembrane transporter activity"/>
    <property type="evidence" value="ECO:0007669"/>
    <property type="project" value="InterPro"/>
</dbReference>
<dbReference type="PANTHER" id="PTHR30026">
    <property type="entry name" value="OUTER MEMBRANE PROTEIN TOLC"/>
    <property type="match status" value="1"/>
</dbReference>
<keyword evidence="7" id="KW-0998">Cell outer membrane</keyword>
<evidence type="ECO:0000256" key="4">
    <source>
        <dbReference type="ARBA" id="ARBA00022452"/>
    </source>
</evidence>
<dbReference type="Gene3D" id="1.20.1600.10">
    <property type="entry name" value="Outer membrane efflux proteins (OEP)"/>
    <property type="match status" value="1"/>
</dbReference>
<keyword evidence="4" id="KW-1134">Transmembrane beta strand</keyword>
<accession>A0A316R2R6</accession>
<comment type="subcellular location">
    <subcellularLocation>
        <location evidence="1">Cell outer membrane</location>
    </subcellularLocation>
</comment>
<dbReference type="GO" id="GO:0009279">
    <property type="term" value="C:cell outer membrane"/>
    <property type="evidence" value="ECO:0007669"/>
    <property type="project" value="UniProtKB-SubCell"/>
</dbReference>
<dbReference type="GeneID" id="92929816"/>
<dbReference type="RefSeq" id="WP_022599766.1">
    <property type="nucleotide sequence ID" value="NZ_AP028032.1"/>
</dbReference>
<dbReference type="SUPFAM" id="SSF56954">
    <property type="entry name" value="Outer membrane efflux proteins (OEP)"/>
    <property type="match status" value="1"/>
</dbReference>
<evidence type="ECO:0000256" key="7">
    <source>
        <dbReference type="ARBA" id="ARBA00023237"/>
    </source>
</evidence>
<keyword evidence="6" id="KW-0472">Membrane</keyword>
<evidence type="ECO:0000256" key="8">
    <source>
        <dbReference type="SAM" id="Coils"/>
    </source>
</evidence>
<evidence type="ECO:0000256" key="6">
    <source>
        <dbReference type="ARBA" id="ARBA00023136"/>
    </source>
</evidence>
<evidence type="ECO:0000256" key="2">
    <source>
        <dbReference type="ARBA" id="ARBA00007613"/>
    </source>
</evidence>
<dbReference type="GO" id="GO:0015288">
    <property type="term" value="F:porin activity"/>
    <property type="evidence" value="ECO:0007669"/>
    <property type="project" value="TreeGrafter"/>
</dbReference>
<dbReference type="GO" id="GO:1990281">
    <property type="term" value="C:efflux pump complex"/>
    <property type="evidence" value="ECO:0007669"/>
    <property type="project" value="TreeGrafter"/>
</dbReference>
<evidence type="ECO:0000256" key="1">
    <source>
        <dbReference type="ARBA" id="ARBA00004442"/>
    </source>
</evidence>
<sequence length="452" mass="50391">MNYYRIGIFVFCFCTGGLRLLSAQEKPQEWTLKNCIDYALTQNIQLKKSKIALESSQVDSKSARAKLFPSLSFGSTQQYINTPFPEGNSLDNYVVTGSKGSSKNSYTGNYSLRSSMTLYNGGKLRNNIKSSKLQEQVQQYSVEEEIDNIETSITESFLQILYAQESVKINEETVALSKLQCERGKALLEAGSISQSDYAQLESQYSSDKYQLVLSQTTLESNIQTLKQLLEMDMTETLSISTPILEAHDVLTPLPGKEEVYQSALNFIPSIQSGKLGIDIAKLEHKNAKAGYYPTLDLSASVGTGHISGSDSNFGQQMKNKLNESIGLTLSIPIFSNRENKSAVEKAKLQISEAELEYLNAQKELQKTIEDIYLDATSSQAQYAAAIEQVKASKTSYNLAQEQFNLGMKNTVELLTEKNNFLSAQQEMLQAKYMAILNAQLLRFYQGKEITL</sequence>
<reference evidence="9 10" key="1">
    <citation type="journal article" date="2018" name="Nat. Biotechnol.">
        <title>A standardized bacterial taxonomy based on genome phylogeny substantially revises the tree of life.</title>
        <authorList>
            <person name="Parks D.H."/>
            <person name="Chuvochina M."/>
            <person name="Waite D.W."/>
            <person name="Rinke C."/>
            <person name="Skarshewski A."/>
            <person name="Chaumeil P.A."/>
            <person name="Hugenholtz P."/>
        </authorList>
    </citation>
    <scope>NUCLEOTIDE SEQUENCE [LARGE SCALE GENOMIC DNA]</scope>
    <source>
        <strain evidence="9">UBA11482</strain>
    </source>
</reference>
<dbReference type="InterPro" id="IPR003423">
    <property type="entry name" value="OMP_efflux"/>
</dbReference>
<dbReference type="Proteomes" id="UP000262954">
    <property type="component" value="Unassembled WGS sequence"/>
</dbReference>
<dbReference type="EMBL" id="DNWC01000056">
    <property type="protein sequence ID" value="HBJ08197.1"/>
    <property type="molecule type" value="Genomic_DNA"/>
</dbReference>